<evidence type="ECO:0000313" key="3">
    <source>
        <dbReference type="Proteomes" id="UP001432209"/>
    </source>
</evidence>
<feature type="region of interest" description="Disordered" evidence="1">
    <location>
        <begin position="1"/>
        <end position="40"/>
    </location>
</feature>
<evidence type="ECO:0000313" key="2">
    <source>
        <dbReference type="EMBL" id="WUX50839.1"/>
    </source>
</evidence>
<accession>A0ABZ2A0A3</accession>
<name>A0ABZ2A0A3_STRNV</name>
<dbReference type="EMBL" id="CP109495">
    <property type="protein sequence ID" value="WUX50839.1"/>
    <property type="molecule type" value="Genomic_DNA"/>
</dbReference>
<sequence>MTDDARCTGTAVGKDTEAGTATGAAFPPPTTLRAGMSTDR</sequence>
<dbReference type="RefSeq" id="WP_329074480.1">
    <property type="nucleotide sequence ID" value="NZ_CP109389.1"/>
</dbReference>
<protein>
    <submittedName>
        <fullName evidence="2">Uncharacterized protein</fullName>
    </submittedName>
</protein>
<evidence type="ECO:0000256" key="1">
    <source>
        <dbReference type="SAM" id="MobiDB-lite"/>
    </source>
</evidence>
<organism evidence="2 3">
    <name type="scientific">Streptomyces niveus</name>
    <name type="common">Streptomyces spheroides</name>
    <dbReference type="NCBI Taxonomy" id="193462"/>
    <lineage>
        <taxon>Bacteria</taxon>
        <taxon>Bacillati</taxon>
        <taxon>Actinomycetota</taxon>
        <taxon>Actinomycetes</taxon>
        <taxon>Kitasatosporales</taxon>
        <taxon>Streptomycetaceae</taxon>
        <taxon>Streptomyces</taxon>
    </lineage>
</organism>
<proteinExistence type="predicted"/>
<dbReference type="Proteomes" id="UP001432209">
    <property type="component" value="Chromosome"/>
</dbReference>
<keyword evidence="3" id="KW-1185">Reference proteome</keyword>
<reference evidence="2" key="1">
    <citation type="submission" date="2022-10" db="EMBL/GenBank/DDBJ databases">
        <title>The complete genomes of actinobacterial strains from the NBC collection.</title>
        <authorList>
            <person name="Joergensen T.S."/>
            <person name="Alvarez Arevalo M."/>
            <person name="Sterndorff E.B."/>
            <person name="Faurdal D."/>
            <person name="Vuksanovic O."/>
            <person name="Mourched A.-S."/>
            <person name="Charusanti P."/>
            <person name="Shaw S."/>
            <person name="Blin K."/>
            <person name="Weber T."/>
        </authorList>
    </citation>
    <scope>NUCLEOTIDE SEQUENCE</scope>
    <source>
        <strain evidence="2">NBC_01432</strain>
    </source>
</reference>
<gene>
    <name evidence="2" type="ORF">OG442_04390</name>
</gene>